<dbReference type="EMBL" id="JAZHXI010000005">
    <property type="protein sequence ID" value="KAL2071627.1"/>
    <property type="molecule type" value="Genomic_DNA"/>
</dbReference>
<evidence type="ECO:0000256" key="3">
    <source>
        <dbReference type="ARBA" id="ARBA00022750"/>
    </source>
</evidence>
<comment type="similarity">
    <text evidence="1">Belongs to the peptidase A1 family.</text>
</comment>
<gene>
    <name evidence="6" type="ORF">VTL71DRAFT_12862</name>
</gene>
<keyword evidence="4" id="KW-0378">Hydrolase</keyword>
<proteinExistence type="inferred from homology"/>
<dbReference type="Gene3D" id="2.40.70.10">
    <property type="entry name" value="Acid Proteases"/>
    <property type="match status" value="2"/>
</dbReference>
<organism evidence="6 7">
    <name type="scientific">Oculimacula yallundae</name>
    <dbReference type="NCBI Taxonomy" id="86028"/>
    <lineage>
        <taxon>Eukaryota</taxon>
        <taxon>Fungi</taxon>
        <taxon>Dikarya</taxon>
        <taxon>Ascomycota</taxon>
        <taxon>Pezizomycotina</taxon>
        <taxon>Leotiomycetes</taxon>
        <taxon>Helotiales</taxon>
        <taxon>Ploettnerulaceae</taxon>
        <taxon>Oculimacula</taxon>
    </lineage>
</organism>
<keyword evidence="7" id="KW-1185">Reference proteome</keyword>
<dbReference type="CDD" id="cd06097">
    <property type="entry name" value="Aspergillopepsin_like"/>
    <property type="match status" value="1"/>
</dbReference>
<comment type="caution">
    <text evidence="6">The sequence shown here is derived from an EMBL/GenBank/DDBJ whole genome shotgun (WGS) entry which is preliminary data.</text>
</comment>
<dbReference type="InterPro" id="IPR001461">
    <property type="entry name" value="Aspartic_peptidase_A1"/>
</dbReference>
<dbReference type="PANTHER" id="PTHR47966">
    <property type="entry name" value="BETA-SITE APP-CLEAVING ENZYME, ISOFORM A-RELATED"/>
    <property type="match status" value="1"/>
</dbReference>
<evidence type="ECO:0000259" key="5">
    <source>
        <dbReference type="PROSITE" id="PS51767"/>
    </source>
</evidence>
<evidence type="ECO:0000256" key="1">
    <source>
        <dbReference type="ARBA" id="ARBA00007447"/>
    </source>
</evidence>
<accession>A0ABR4CQ02</accession>
<dbReference type="PRINTS" id="PR00792">
    <property type="entry name" value="PEPSIN"/>
</dbReference>
<reference evidence="6 7" key="1">
    <citation type="journal article" date="2024" name="Commun. Biol.">
        <title>Comparative genomic analysis of thermophilic fungi reveals convergent evolutionary adaptations and gene losses.</title>
        <authorList>
            <person name="Steindorff A.S."/>
            <person name="Aguilar-Pontes M.V."/>
            <person name="Robinson A.J."/>
            <person name="Andreopoulos B."/>
            <person name="LaButti K."/>
            <person name="Kuo A."/>
            <person name="Mondo S."/>
            <person name="Riley R."/>
            <person name="Otillar R."/>
            <person name="Haridas S."/>
            <person name="Lipzen A."/>
            <person name="Grimwood J."/>
            <person name="Schmutz J."/>
            <person name="Clum A."/>
            <person name="Reid I.D."/>
            <person name="Moisan M.C."/>
            <person name="Butler G."/>
            <person name="Nguyen T.T.M."/>
            <person name="Dewar K."/>
            <person name="Conant G."/>
            <person name="Drula E."/>
            <person name="Henrissat B."/>
            <person name="Hansel C."/>
            <person name="Singer S."/>
            <person name="Hutchinson M.I."/>
            <person name="de Vries R.P."/>
            <person name="Natvig D.O."/>
            <person name="Powell A.J."/>
            <person name="Tsang A."/>
            <person name="Grigoriev I.V."/>
        </authorList>
    </citation>
    <scope>NUCLEOTIDE SEQUENCE [LARGE SCALE GENOMIC DNA]</scope>
    <source>
        <strain evidence="6 7">CBS 494.80</strain>
    </source>
</reference>
<dbReference type="PROSITE" id="PS51767">
    <property type="entry name" value="PEPTIDASE_A1"/>
    <property type="match status" value="1"/>
</dbReference>
<keyword evidence="2" id="KW-0645">Protease</keyword>
<dbReference type="InterPro" id="IPR034163">
    <property type="entry name" value="Aspergillopepsin-like_cat_dom"/>
</dbReference>
<evidence type="ECO:0000256" key="2">
    <source>
        <dbReference type="ARBA" id="ARBA00022670"/>
    </source>
</evidence>
<evidence type="ECO:0000313" key="6">
    <source>
        <dbReference type="EMBL" id="KAL2071627.1"/>
    </source>
</evidence>
<dbReference type="SUPFAM" id="SSF50630">
    <property type="entry name" value="Acid proteases"/>
    <property type="match status" value="1"/>
</dbReference>
<name>A0ABR4CQ02_9HELO</name>
<evidence type="ECO:0000256" key="4">
    <source>
        <dbReference type="ARBA" id="ARBA00022801"/>
    </source>
</evidence>
<keyword evidence="3" id="KW-0064">Aspartyl protease</keyword>
<dbReference type="Pfam" id="PF00026">
    <property type="entry name" value="Asp"/>
    <property type="match status" value="1"/>
</dbReference>
<sequence length="440" mass="46919">MSSLQDLQKIKIVTNKKYEKNGLKSYVYLLQKWGFQPTQPGPYVQVEQAAESGHLGLLCKMGAKPVAARTLAKIDASSGTKGEVPADDQQNDALYLSPVQIGTPPQTLLLDFDTGSADLWVWSTQLPATTQTAGKKTGHAVFDSTKSHSFKATSGSSWKISYGDSSSASGTVGTDLVVLGGLKVEGQSTELAKNISAQFASGVGDGLLGLAFGKINTVKPKRALTPVENMIAQEDIPATAELFTAKLGSWRDANEPDHGEGFYTFGFIDKATVDASGQDIYYTPVDSSQGFWTVDSASAVINGKQVSQPGNTAIMDTGTTLALVSDAVCEAVYGAIKGATYDKENQGWVYPSNTTVDQLPDVTIAIGEKQFIIQKEDLGFVDVGNGTVYGGIQSRGDMPFDILGDTCLKGIYAIFDQGNMQFGAVQRPEKYQNITPPSQE</sequence>
<dbReference type="PANTHER" id="PTHR47966:SF1">
    <property type="entry name" value="ASPARTYL PROTEINASE"/>
    <property type="match status" value="1"/>
</dbReference>
<dbReference type="Proteomes" id="UP001595075">
    <property type="component" value="Unassembled WGS sequence"/>
</dbReference>
<evidence type="ECO:0000313" key="7">
    <source>
        <dbReference type="Proteomes" id="UP001595075"/>
    </source>
</evidence>
<feature type="domain" description="Peptidase A1" evidence="5">
    <location>
        <begin position="95"/>
        <end position="425"/>
    </location>
</feature>
<dbReference type="InterPro" id="IPR021109">
    <property type="entry name" value="Peptidase_aspartic_dom_sf"/>
</dbReference>
<dbReference type="InterPro" id="IPR033121">
    <property type="entry name" value="PEPTIDASE_A1"/>
</dbReference>
<protein>
    <recommendedName>
        <fullName evidence="5">Peptidase A1 domain-containing protein</fullName>
    </recommendedName>
</protein>